<gene>
    <name evidence="1" type="ORF">mv_L148</name>
</gene>
<proteinExistence type="predicted"/>
<name>H2ED80_9VIRU</name>
<sequence>MNIKKLSIFNNTPEEINELIPQIFRDKISNIHFTSEFDNSFGFELRSEVSSFCSRVLFTALL</sequence>
<reference evidence="1" key="1">
    <citation type="submission" date="2011-10" db="EMBL/GenBank/DDBJ databases">
        <title>Provirophages and transpovirons: unique mobilome of giant viruses.</title>
        <authorList>
            <person name="Desnues C."/>
            <person name="LaScola B."/>
            <person name="Yutin N."/>
            <person name="Fournous G."/>
            <person name="Koonin E."/>
            <person name="Raoult D."/>
        </authorList>
    </citation>
    <scope>NUCLEOTIDE SEQUENCE</scope>
    <source>
        <strain evidence="1">Mv13-mv</strain>
    </source>
</reference>
<protein>
    <submittedName>
        <fullName evidence="1">Uncharacterized protein</fullName>
    </submittedName>
</protein>
<evidence type="ECO:0000313" key="1">
    <source>
        <dbReference type="EMBL" id="AEX62353.1"/>
    </source>
</evidence>
<accession>H2ED80</accession>
<organism evidence="1">
    <name type="scientific">Moumouvirus sp. 'Monve'</name>
    <dbReference type="NCBI Taxonomy" id="1128131"/>
    <lineage>
        <taxon>Viruses</taxon>
        <taxon>Varidnaviria</taxon>
        <taxon>Bamfordvirae</taxon>
        <taxon>Nucleocytoviricota</taxon>
        <taxon>Megaviricetes</taxon>
        <taxon>Imitervirales</taxon>
        <taxon>Mimiviridae</taxon>
        <taxon>Megamimivirinae</taxon>
        <taxon>Moumouvirus</taxon>
    </lineage>
</organism>
<dbReference type="EMBL" id="JN885995">
    <property type="protein sequence ID" value="AEX62353.1"/>
    <property type="molecule type" value="Genomic_DNA"/>
</dbReference>